<dbReference type="EMBL" id="MEWU01000022">
    <property type="protein sequence ID" value="OGC83360.1"/>
    <property type="molecule type" value="Genomic_DNA"/>
</dbReference>
<accession>A0A1F4XP05</accession>
<dbReference type="SUPFAM" id="SSF52980">
    <property type="entry name" value="Restriction endonuclease-like"/>
    <property type="match status" value="1"/>
</dbReference>
<evidence type="ECO:0000313" key="4">
    <source>
        <dbReference type="Proteomes" id="UP000177564"/>
    </source>
</evidence>
<organism evidence="3 4">
    <name type="scientific">Candidatus Adlerbacteria bacterium RIFCSPHIGHO2_02_FULL_52_17</name>
    <dbReference type="NCBI Taxonomy" id="1797240"/>
    <lineage>
        <taxon>Bacteria</taxon>
        <taxon>Candidatus Adleribacteriota</taxon>
    </lineage>
</organism>
<dbReference type="Pfam" id="PF02021">
    <property type="entry name" value="UPF0102"/>
    <property type="match status" value="1"/>
</dbReference>
<dbReference type="GO" id="GO:0003676">
    <property type="term" value="F:nucleic acid binding"/>
    <property type="evidence" value="ECO:0007669"/>
    <property type="project" value="InterPro"/>
</dbReference>
<evidence type="ECO:0000256" key="2">
    <source>
        <dbReference type="HAMAP-Rule" id="MF_00048"/>
    </source>
</evidence>
<proteinExistence type="inferred from homology"/>
<dbReference type="InterPro" id="IPR011856">
    <property type="entry name" value="tRNA_endonuc-like_dom_sf"/>
</dbReference>
<gene>
    <name evidence="3" type="ORF">A3D68_00720</name>
</gene>
<evidence type="ECO:0000256" key="1">
    <source>
        <dbReference type="ARBA" id="ARBA00006738"/>
    </source>
</evidence>
<reference evidence="3 4" key="1">
    <citation type="journal article" date="2016" name="Nat. Commun.">
        <title>Thousands of microbial genomes shed light on interconnected biogeochemical processes in an aquifer system.</title>
        <authorList>
            <person name="Anantharaman K."/>
            <person name="Brown C.T."/>
            <person name="Hug L.A."/>
            <person name="Sharon I."/>
            <person name="Castelle C.J."/>
            <person name="Probst A.J."/>
            <person name="Thomas B.C."/>
            <person name="Singh A."/>
            <person name="Wilkins M.J."/>
            <person name="Karaoz U."/>
            <person name="Brodie E.L."/>
            <person name="Williams K.H."/>
            <person name="Hubbard S.S."/>
            <person name="Banfield J.F."/>
        </authorList>
    </citation>
    <scope>NUCLEOTIDE SEQUENCE [LARGE SCALE GENOMIC DNA]</scope>
</reference>
<name>A0A1F4XP05_9BACT</name>
<sequence length="144" mass="16284">MAVSKKRKIGDSGEDVACKYLENKGFSVIERNYWRPWGEIDIVAKKGSTLSFIEVKSVSADLSRVTPIEGGSRGTSIGLVGYGGLRPEENVHPAKIKRLSRAIQTYLLEKKIGDEVEWRIDIACVFLDFDLKRARVEHWENVIF</sequence>
<dbReference type="PANTHER" id="PTHR34039">
    <property type="entry name" value="UPF0102 PROTEIN YRAN"/>
    <property type="match status" value="1"/>
</dbReference>
<dbReference type="InterPro" id="IPR011335">
    <property type="entry name" value="Restrct_endonuc-II-like"/>
</dbReference>
<dbReference type="InterPro" id="IPR003509">
    <property type="entry name" value="UPF0102_YraN-like"/>
</dbReference>
<dbReference type="HAMAP" id="MF_00048">
    <property type="entry name" value="UPF0102"/>
    <property type="match status" value="1"/>
</dbReference>
<dbReference type="Proteomes" id="UP000177564">
    <property type="component" value="Unassembled WGS sequence"/>
</dbReference>
<dbReference type="Gene3D" id="3.40.1350.10">
    <property type="match status" value="1"/>
</dbReference>
<comment type="similarity">
    <text evidence="1 2">Belongs to the UPF0102 family.</text>
</comment>
<comment type="caution">
    <text evidence="3">The sequence shown here is derived from an EMBL/GenBank/DDBJ whole genome shotgun (WGS) entry which is preliminary data.</text>
</comment>
<dbReference type="PANTHER" id="PTHR34039:SF1">
    <property type="entry name" value="UPF0102 PROTEIN YRAN"/>
    <property type="match status" value="1"/>
</dbReference>
<evidence type="ECO:0000313" key="3">
    <source>
        <dbReference type="EMBL" id="OGC83360.1"/>
    </source>
</evidence>
<protein>
    <recommendedName>
        <fullName evidence="2">UPF0102 protein A3D68_00720</fullName>
    </recommendedName>
</protein>
<dbReference type="AlphaFoldDB" id="A0A1F4XP05"/>